<name>A0A386ZEQ7_9NOCA</name>
<keyword evidence="7" id="KW-1185">Reference proteome</keyword>
<evidence type="ECO:0000256" key="3">
    <source>
        <dbReference type="SAM" id="MobiDB-lite"/>
    </source>
</evidence>
<reference evidence="6 7" key="1">
    <citation type="submission" date="2018-09" db="EMBL/GenBank/DDBJ databases">
        <title>Nocardia yunnanensis sp. nov., an actinomycete isolated from a soil sample.</title>
        <authorList>
            <person name="Zhang J."/>
        </authorList>
    </citation>
    <scope>NUCLEOTIDE SEQUENCE [LARGE SCALE GENOMIC DNA]</scope>
    <source>
        <strain evidence="6 7">CFHS0054</strain>
    </source>
</reference>
<feature type="compositionally biased region" description="Polar residues" evidence="3">
    <location>
        <begin position="1"/>
        <end position="11"/>
    </location>
</feature>
<organism evidence="6 7">
    <name type="scientific">Nocardia yunnanensis</name>
    <dbReference type="NCBI Taxonomy" id="2382165"/>
    <lineage>
        <taxon>Bacteria</taxon>
        <taxon>Bacillati</taxon>
        <taxon>Actinomycetota</taxon>
        <taxon>Actinomycetes</taxon>
        <taxon>Mycobacteriales</taxon>
        <taxon>Nocardiaceae</taxon>
        <taxon>Nocardia</taxon>
    </lineage>
</organism>
<dbReference type="InterPro" id="IPR048666">
    <property type="entry name" value="RedAm-like_C"/>
</dbReference>
<comment type="similarity">
    <text evidence="1">Belongs to the HIBADH-related family.</text>
</comment>
<dbReference type="Pfam" id="PF21761">
    <property type="entry name" value="RedAm-like_C"/>
    <property type="match status" value="1"/>
</dbReference>
<evidence type="ECO:0000313" key="7">
    <source>
        <dbReference type="Proteomes" id="UP000267164"/>
    </source>
</evidence>
<dbReference type="InterPro" id="IPR013328">
    <property type="entry name" value="6PGD_dom2"/>
</dbReference>
<evidence type="ECO:0000259" key="4">
    <source>
        <dbReference type="Pfam" id="PF03446"/>
    </source>
</evidence>
<dbReference type="GO" id="GO:0016491">
    <property type="term" value="F:oxidoreductase activity"/>
    <property type="evidence" value="ECO:0007669"/>
    <property type="project" value="UniProtKB-KW"/>
</dbReference>
<evidence type="ECO:0000256" key="2">
    <source>
        <dbReference type="ARBA" id="ARBA00023002"/>
    </source>
</evidence>
<dbReference type="OrthoDB" id="4029976at2"/>
<dbReference type="Gene3D" id="1.10.1040.10">
    <property type="entry name" value="N-(1-d-carboxylethyl)-l-norvaline Dehydrogenase, domain 2"/>
    <property type="match status" value="1"/>
</dbReference>
<dbReference type="AlphaFoldDB" id="A0A386ZEQ7"/>
<evidence type="ECO:0000256" key="1">
    <source>
        <dbReference type="ARBA" id="ARBA00009080"/>
    </source>
</evidence>
<dbReference type="Proteomes" id="UP000267164">
    <property type="component" value="Chromosome"/>
</dbReference>
<evidence type="ECO:0000313" key="6">
    <source>
        <dbReference type="EMBL" id="AYF76006.1"/>
    </source>
</evidence>
<dbReference type="GO" id="GO:0050661">
    <property type="term" value="F:NADP binding"/>
    <property type="evidence" value="ECO:0007669"/>
    <property type="project" value="InterPro"/>
</dbReference>
<dbReference type="InterPro" id="IPR051265">
    <property type="entry name" value="HIBADH-related_NP60_sf"/>
</dbReference>
<proteinExistence type="inferred from homology"/>
<dbReference type="KEGG" id="nyu:D7D52_21645"/>
<accession>A0A386ZEQ7</accession>
<gene>
    <name evidence="6" type="ORF">D7D52_21645</name>
</gene>
<feature type="domain" description="NADPH-dependent reductive aminase-like C-terminal" evidence="5">
    <location>
        <begin position="203"/>
        <end position="327"/>
    </location>
</feature>
<dbReference type="EMBL" id="CP032568">
    <property type="protein sequence ID" value="AYF76006.1"/>
    <property type="molecule type" value="Genomic_DNA"/>
</dbReference>
<dbReference type="PANTHER" id="PTHR43580">
    <property type="entry name" value="OXIDOREDUCTASE GLYR1-RELATED"/>
    <property type="match status" value="1"/>
</dbReference>
<protein>
    <submittedName>
        <fullName evidence="6">NAD(P)-dependent oxidoreductase</fullName>
    </submittedName>
</protein>
<keyword evidence="2" id="KW-0560">Oxidoreductase</keyword>
<dbReference type="InterPro" id="IPR006115">
    <property type="entry name" value="6PGDH_NADP-bd"/>
</dbReference>
<feature type="region of interest" description="Disordered" evidence="3">
    <location>
        <begin position="1"/>
        <end position="27"/>
    </location>
</feature>
<evidence type="ECO:0000259" key="5">
    <source>
        <dbReference type="Pfam" id="PF21761"/>
    </source>
</evidence>
<dbReference type="InterPro" id="IPR015815">
    <property type="entry name" value="HIBADH-related"/>
</dbReference>
<dbReference type="PIRSF" id="PIRSF000103">
    <property type="entry name" value="HIBADH"/>
    <property type="match status" value="1"/>
</dbReference>
<dbReference type="PANTHER" id="PTHR43580:SF2">
    <property type="entry name" value="CYTOKINE-LIKE NUCLEAR FACTOR N-PAC"/>
    <property type="match status" value="1"/>
</dbReference>
<dbReference type="InterPro" id="IPR036291">
    <property type="entry name" value="NAD(P)-bd_dom_sf"/>
</dbReference>
<dbReference type="Gene3D" id="3.40.50.720">
    <property type="entry name" value="NAD(P)-binding Rossmann-like Domain"/>
    <property type="match status" value="1"/>
</dbReference>
<sequence length="333" mass="35457">MSNLQVSNPTRTCGLPEATDPRHSRFRRAVDQHSKSKGYIMSDQHRSVTVIGLGPMGRAMVKALLKAGIAVTVWNRSPDKAAAMAELGATRARTVAEALDANQVVVLSLTHYAAMHEVLGPVADRLAGKVVVNLSSDSPQRARAGAAWVRSQGAQFLSGGCMTVSDDIEHPASYIFYSGPRAVFDAHAELLRPLSPQEYLGADDGLSQVYYQALLTIFHPWMLALDQAFALIANSGNEIDHFLPFALRAQAPYADFVANFAAAAKAGGWGDLANLRMMDAGAQHVIEASEDAGVDASLAHAARALWRKAITASEAAGAAVPVYRVLRNSIAAA</sequence>
<feature type="domain" description="6-phosphogluconate dehydrogenase NADP-binding" evidence="4">
    <location>
        <begin position="48"/>
        <end position="195"/>
    </location>
</feature>
<dbReference type="SUPFAM" id="SSF51735">
    <property type="entry name" value="NAD(P)-binding Rossmann-fold domains"/>
    <property type="match status" value="1"/>
</dbReference>
<dbReference type="Pfam" id="PF03446">
    <property type="entry name" value="NAD_binding_2"/>
    <property type="match status" value="1"/>
</dbReference>